<gene>
    <name evidence="1" type="ORF">SD77_2693</name>
</gene>
<name>A0ABR5APT1_BACBA</name>
<dbReference type="Proteomes" id="UP000031982">
    <property type="component" value="Unassembled WGS sequence"/>
</dbReference>
<protein>
    <recommendedName>
        <fullName evidence="3">Ribose 5-phosphate isomerase B</fullName>
    </recommendedName>
</protein>
<evidence type="ECO:0008006" key="3">
    <source>
        <dbReference type="Google" id="ProtNLM"/>
    </source>
</evidence>
<evidence type="ECO:0000313" key="1">
    <source>
        <dbReference type="EMBL" id="KIL75853.1"/>
    </source>
</evidence>
<dbReference type="EMBL" id="JXLP01000021">
    <property type="protein sequence ID" value="KIL75853.1"/>
    <property type="molecule type" value="Genomic_DNA"/>
</dbReference>
<evidence type="ECO:0000313" key="2">
    <source>
        <dbReference type="Proteomes" id="UP000031982"/>
    </source>
</evidence>
<accession>A0ABR5APT1</accession>
<proteinExistence type="predicted"/>
<organism evidence="1 2">
    <name type="scientific">Bacillus badius</name>
    <dbReference type="NCBI Taxonomy" id="1455"/>
    <lineage>
        <taxon>Bacteria</taxon>
        <taxon>Bacillati</taxon>
        <taxon>Bacillota</taxon>
        <taxon>Bacilli</taxon>
        <taxon>Bacillales</taxon>
        <taxon>Bacillaceae</taxon>
        <taxon>Pseudobacillus</taxon>
    </lineage>
</organism>
<reference evidence="1 2" key="1">
    <citation type="submission" date="2015-01" db="EMBL/GenBank/DDBJ databases">
        <title>Genome Assembly of Bacillus badius MTCC 1458.</title>
        <authorList>
            <person name="Verma A."/>
            <person name="Khatri I."/>
            <person name="Mual P."/>
            <person name="Subramanian S."/>
            <person name="Krishnamurthi S."/>
        </authorList>
    </citation>
    <scope>NUCLEOTIDE SEQUENCE [LARGE SCALE GENOMIC DNA]</scope>
    <source>
        <strain evidence="1 2">MTCC 1458</strain>
    </source>
</reference>
<sequence length="51" mass="6145">MALASFLQQRVGFPLFPAFKKQLRNRLFLEGKHIIFFFAPYKLTGRRMTRR</sequence>
<comment type="caution">
    <text evidence="1">The sequence shown here is derived from an EMBL/GenBank/DDBJ whole genome shotgun (WGS) entry which is preliminary data.</text>
</comment>
<keyword evidence="2" id="KW-1185">Reference proteome</keyword>